<evidence type="ECO:0000313" key="1">
    <source>
        <dbReference type="EMBL" id="KLU24745.1"/>
    </source>
</evidence>
<comment type="caution">
    <text evidence="1">The sequence shown here is derived from an EMBL/GenBank/DDBJ whole genome shotgun (WGS) entry which is preliminary data.</text>
</comment>
<proteinExistence type="predicted"/>
<sequence>MTMTFKPDETFRDDFRYNNSDDAILRFPFPFHEDRYLYSVNIEPHVAGGPSDAFQATFDVDEHYVAECRDRALTLAADPLRCQVLPHMQAAEWDTLELLMESLSRDYPQHFRLTRDGEWWTWINGPLGIADRFRFGDASTLPLPPFEYITRQAQGDFCLLDHRDDNLFMDGGMVTSQADWSLDFDLGMSFVEWHAPVPLAHQMGVFDRALQFLLRLQWGKPVRRLNWTMTVNPRLDTSPENYPHWGPDRASITPENVGQKLHLRVELQTLFRLPRSNGVLFGVRCYLIRLDELVRVGKWARRMHRVLQSLPDELAAYKGLARFRETAVTWLAQYDDGAPTAAGTAAETLAA</sequence>
<dbReference type="EMBL" id="AEJF01000116">
    <property type="protein sequence ID" value="KLU24745.1"/>
    <property type="molecule type" value="Genomic_DNA"/>
</dbReference>
<dbReference type="InterPro" id="IPR021848">
    <property type="entry name" value="HODM_asu-like"/>
</dbReference>
<dbReference type="Proteomes" id="UP000035963">
    <property type="component" value="Unassembled WGS sequence"/>
</dbReference>
<reference evidence="1 2" key="1">
    <citation type="journal article" date="2015" name="Genome Announc.">
        <title>Draft Genome Sequence of Burkholderia sp. Strain PML1(12), an Ectomycorrhizosphere-Inhabiting Bacterium with Effective Mineral-Weathering Ability.</title>
        <authorList>
            <person name="Uroz S."/>
            <person name="Oger P."/>
        </authorList>
    </citation>
    <scope>NUCLEOTIDE SEQUENCE [LARGE SCALE GENOMIC DNA]</scope>
    <source>
        <strain evidence="2">PML1(12)</strain>
    </source>
</reference>
<name>A0A0J1CVZ2_9BURK</name>
<evidence type="ECO:0000313" key="2">
    <source>
        <dbReference type="Proteomes" id="UP000035963"/>
    </source>
</evidence>
<gene>
    <name evidence="1" type="ORF">EOS_18135</name>
</gene>
<dbReference type="PATRIC" id="fig|908627.4.peg.4063"/>
<accession>A0A0J1CVZ2</accession>
<dbReference type="OrthoDB" id="5242510at2"/>
<dbReference type="RefSeq" id="WP_047848053.1">
    <property type="nucleotide sequence ID" value="NZ_AEJF01000116.1"/>
</dbReference>
<protein>
    <recommendedName>
        <fullName evidence="3">DUF3445 domain-containing protein</fullName>
    </recommendedName>
</protein>
<keyword evidence="2" id="KW-1185">Reference proteome</keyword>
<evidence type="ECO:0008006" key="3">
    <source>
        <dbReference type="Google" id="ProtNLM"/>
    </source>
</evidence>
<dbReference type="Pfam" id="PF11927">
    <property type="entry name" value="HODM_asu-like"/>
    <property type="match status" value="1"/>
</dbReference>
<organism evidence="1 2">
    <name type="scientific">Caballeronia mineralivorans PML1(12)</name>
    <dbReference type="NCBI Taxonomy" id="908627"/>
    <lineage>
        <taxon>Bacteria</taxon>
        <taxon>Pseudomonadati</taxon>
        <taxon>Pseudomonadota</taxon>
        <taxon>Betaproteobacteria</taxon>
        <taxon>Burkholderiales</taxon>
        <taxon>Burkholderiaceae</taxon>
        <taxon>Caballeronia</taxon>
    </lineage>
</organism>
<dbReference type="AlphaFoldDB" id="A0A0J1CVZ2"/>